<dbReference type="Proteomes" id="UP001596328">
    <property type="component" value="Unassembled WGS sequence"/>
</dbReference>
<protein>
    <submittedName>
        <fullName evidence="1">Short-chain dehydrogenase</fullName>
    </submittedName>
</protein>
<reference evidence="1 2" key="1">
    <citation type="journal article" date="2019" name="Int. J. Syst. Evol. Microbiol.">
        <title>The Global Catalogue of Microorganisms (GCM) 10K type strain sequencing project: providing services to taxonomists for standard genome sequencing and annotation.</title>
        <authorList>
            <consortium name="The Broad Institute Genomics Platform"/>
            <consortium name="The Broad Institute Genome Sequencing Center for Infectious Disease"/>
            <person name="Wu L."/>
            <person name="Ma J."/>
        </authorList>
    </citation>
    <scope>NUCLEOTIDE SEQUENCE [LARGE SCALE GENOMIC DNA]</scope>
    <source>
        <strain evidence="1 2">NBRC 111368</strain>
    </source>
</reference>
<keyword evidence="2" id="KW-1185">Reference proteome</keyword>
<comment type="caution">
    <text evidence="1">The sequence shown here is derived from an EMBL/GenBank/DDBJ whole genome shotgun (WGS) entry which is preliminary data.</text>
</comment>
<name>A0ABD5S3W1_9EURY</name>
<proteinExistence type="predicted"/>
<dbReference type="Gene3D" id="3.40.50.720">
    <property type="entry name" value="NAD(P)-binding Rossmann-like Domain"/>
    <property type="match status" value="1"/>
</dbReference>
<dbReference type="SUPFAM" id="SSF51735">
    <property type="entry name" value="NAD(P)-binding Rossmann-fold domains"/>
    <property type="match status" value="1"/>
</dbReference>
<sequence length="31" mass="3227">MRTLSADFEDEVAIVTGGSSGIGRAVARRFG</sequence>
<feature type="non-terminal residue" evidence="1">
    <location>
        <position position="31"/>
    </location>
</feature>
<evidence type="ECO:0000313" key="2">
    <source>
        <dbReference type="Proteomes" id="UP001596328"/>
    </source>
</evidence>
<organism evidence="1 2">
    <name type="scientific">Halobium palmae</name>
    <dbReference type="NCBI Taxonomy" id="1776492"/>
    <lineage>
        <taxon>Archaea</taxon>
        <taxon>Methanobacteriati</taxon>
        <taxon>Methanobacteriota</taxon>
        <taxon>Stenosarchaea group</taxon>
        <taxon>Halobacteria</taxon>
        <taxon>Halobacteriales</taxon>
        <taxon>Haloferacaceae</taxon>
        <taxon>Halobium</taxon>
    </lineage>
</organism>
<dbReference type="InterPro" id="IPR036291">
    <property type="entry name" value="NAD(P)-bd_dom_sf"/>
</dbReference>
<dbReference type="EMBL" id="JBHSWU010001081">
    <property type="protein sequence ID" value="MFC6726389.1"/>
    <property type="molecule type" value="Genomic_DNA"/>
</dbReference>
<dbReference type="AlphaFoldDB" id="A0ABD5S3W1"/>
<accession>A0ABD5S3W1</accession>
<gene>
    <name evidence="1" type="ORF">ACFQE1_18885</name>
</gene>
<evidence type="ECO:0000313" key="1">
    <source>
        <dbReference type="EMBL" id="MFC6726389.1"/>
    </source>
</evidence>